<dbReference type="EMBL" id="JAPNKE010000002">
    <property type="protein sequence ID" value="MCY1009353.1"/>
    <property type="molecule type" value="Genomic_DNA"/>
</dbReference>
<evidence type="ECO:0000313" key="2">
    <source>
        <dbReference type="Proteomes" id="UP001150924"/>
    </source>
</evidence>
<organism evidence="1 2">
    <name type="scientific">Nannocystis pusilla</name>
    <dbReference type="NCBI Taxonomy" id="889268"/>
    <lineage>
        <taxon>Bacteria</taxon>
        <taxon>Pseudomonadati</taxon>
        <taxon>Myxococcota</taxon>
        <taxon>Polyangia</taxon>
        <taxon>Nannocystales</taxon>
        <taxon>Nannocystaceae</taxon>
        <taxon>Nannocystis</taxon>
    </lineage>
</organism>
<protein>
    <submittedName>
        <fullName evidence="1">Uncharacterized protein</fullName>
    </submittedName>
</protein>
<dbReference type="Proteomes" id="UP001150924">
    <property type="component" value="Unassembled WGS sequence"/>
</dbReference>
<dbReference type="RefSeq" id="WP_267772017.1">
    <property type="nucleotide sequence ID" value="NZ_JAPNKE010000002.1"/>
</dbReference>
<comment type="caution">
    <text evidence="1">The sequence shown here is derived from an EMBL/GenBank/DDBJ whole genome shotgun (WGS) entry which is preliminary data.</text>
</comment>
<accession>A0A9X3ESF0</accession>
<keyword evidence="2" id="KW-1185">Reference proteome</keyword>
<proteinExistence type="predicted"/>
<sequence>MALELTVEEASPLVVGAAAVLETLVEVSPVEPVVAGQLELRRLCPSWCRSPAAGTA</sequence>
<gene>
    <name evidence="1" type="ORF">OV079_28070</name>
</gene>
<reference evidence="1" key="1">
    <citation type="submission" date="2022-11" db="EMBL/GenBank/DDBJ databases">
        <title>Minimal conservation of predation-associated metabolite biosynthetic gene clusters underscores biosynthetic potential of Myxococcota including descriptions for ten novel species: Archangium lansinium sp. nov., Myxococcus landrumus sp. nov., Nannocystis bai.</title>
        <authorList>
            <person name="Ahearne A."/>
            <person name="Stevens C."/>
            <person name="Phillips K."/>
        </authorList>
    </citation>
    <scope>NUCLEOTIDE SEQUENCE</scope>
    <source>
        <strain evidence="1">Na p29</strain>
    </source>
</reference>
<dbReference type="AlphaFoldDB" id="A0A9X3ESF0"/>
<evidence type="ECO:0000313" key="1">
    <source>
        <dbReference type="EMBL" id="MCY1009353.1"/>
    </source>
</evidence>
<name>A0A9X3ESF0_9BACT</name>